<dbReference type="InterPro" id="IPR001638">
    <property type="entry name" value="Solute-binding_3/MltF_N"/>
</dbReference>
<dbReference type="AlphaFoldDB" id="A0A3B0UV87"/>
<dbReference type="SMART" id="SM00062">
    <property type="entry name" value="PBPb"/>
    <property type="match status" value="1"/>
</dbReference>
<sequence length="360" mass="38851">MYLFGVVRQDCVFHQDGIFDGNSMRNVSVIIVVVLLLLVSSARASTLEEVQKKGVVRCGVSTGLPGFSSPDAKGNWTGLDVDICRAVAAAVLGDKNKVKFVPLTAKERFTALQTGQIDILSRNTAWTLTSDTSLALKFAGVSFYDGQGFMVTKKFGAKSAARLNGAAICIQADATAARQNLAAWFKAKKMTYKPVLFDTFGQAAKGFAAGRCDVLTGGRSRLYSLRLTLANPDSAVVLPEMISKDPLGPVVRQGDDGWFNIVRWSLFAMIDAEELGVTSKNVDAMKKSADPAVLRLLGEEGIKGKGLGLADSWAYRIIKQVGNYGEIYARNVGRDSPLKIARGLNALWDRGGIQYAPPMR</sequence>
<reference evidence="5" key="1">
    <citation type="submission" date="2018-06" db="EMBL/GenBank/DDBJ databases">
        <authorList>
            <person name="Zhirakovskaya E."/>
        </authorList>
    </citation>
    <scope>NUCLEOTIDE SEQUENCE</scope>
</reference>
<dbReference type="PANTHER" id="PTHR30085">
    <property type="entry name" value="AMINO ACID ABC TRANSPORTER PERMEASE"/>
    <property type="match status" value="1"/>
</dbReference>
<dbReference type="InterPro" id="IPR051455">
    <property type="entry name" value="Bact_solute-bind_prot3"/>
</dbReference>
<keyword evidence="3" id="KW-0732">Signal</keyword>
<evidence type="ECO:0000256" key="3">
    <source>
        <dbReference type="ARBA" id="ARBA00022729"/>
    </source>
</evidence>
<protein>
    <submittedName>
        <fullName evidence="5">L-amino acid ABC transporter (Glu/Asp/His/...), substrate-binding protein AapJ</fullName>
    </submittedName>
</protein>
<feature type="domain" description="Solute-binding protein family 3/N-terminal" evidence="4">
    <location>
        <begin position="55"/>
        <end position="285"/>
    </location>
</feature>
<dbReference type="InterPro" id="IPR018313">
    <property type="entry name" value="SBP_3_CS"/>
</dbReference>
<proteinExistence type="inferred from homology"/>
<evidence type="ECO:0000256" key="1">
    <source>
        <dbReference type="ARBA" id="ARBA00010333"/>
    </source>
</evidence>
<dbReference type="Pfam" id="PF00497">
    <property type="entry name" value="SBP_bac_3"/>
    <property type="match status" value="1"/>
</dbReference>
<name>A0A3B0UV87_9ZZZZ</name>
<accession>A0A3B0UV87</accession>
<evidence type="ECO:0000259" key="4">
    <source>
        <dbReference type="SMART" id="SM00062"/>
    </source>
</evidence>
<evidence type="ECO:0000313" key="5">
    <source>
        <dbReference type="EMBL" id="VAW34901.1"/>
    </source>
</evidence>
<dbReference type="GO" id="GO:0006865">
    <property type="term" value="P:amino acid transport"/>
    <property type="evidence" value="ECO:0007669"/>
    <property type="project" value="TreeGrafter"/>
</dbReference>
<dbReference type="PANTHER" id="PTHR30085:SF7">
    <property type="entry name" value="AMINO-ACID ABC TRANSPORTER-BINDING PROTEIN YHDW-RELATED"/>
    <property type="match status" value="1"/>
</dbReference>
<dbReference type="SUPFAM" id="SSF53850">
    <property type="entry name" value="Periplasmic binding protein-like II"/>
    <property type="match status" value="1"/>
</dbReference>
<gene>
    <name evidence="5" type="ORF">MNBD_DELTA04-453</name>
</gene>
<dbReference type="PROSITE" id="PS01039">
    <property type="entry name" value="SBP_BACTERIAL_3"/>
    <property type="match status" value="1"/>
</dbReference>
<keyword evidence="2" id="KW-0813">Transport</keyword>
<comment type="similarity">
    <text evidence="1">Belongs to the bacterial solute-binding protein 3 family.</text>
</comment>
<evidence type="ECO:0000256" key="2">
    <source>
        <dbReference type="ARBA" id="ARBA00022448"/>
    </source>
</evidence>
<dbReference type="Gene3D" id="3.40.190.10">
    <property type="entry name" value="Periplasmic binding protein-like II"/>
    <property type="match status" value="2"/>
</dbReference>
<dbReference type="EMBL" id="UOEY01000011">
    <property type="protein sequence ID" value="VAW34901.1"/>
    <property type="molecule type" value="Genomic_DNA"/>
</dbReference>
<dbReference type="CDD" id="cd13692">
    <property type="entry name" value="PBP2_BztA"/>
    <property type="match status" value="1"/>
</dbReference>
<organism evidence="5">
    <name type="scientific">hydrothermal vent metagenome</name>
    <dbReference type="NCBI Taxonomy" id="652676"/>
    <lineage>
        <taxon>unclassified sequences</taxon>
        <taxon>metagenomes</taxon>
        <taxon>ecological metagenomes</taxon>
    </lineage>
</organism>